<reference evidence="2" key="1">
    <citation type="submission" date="2019-08" db="EMBL/GenBank/DDBJ databases">
        <authorList>
            <person name="Kucharzyk K."/>
            <person name="Murdoch R.W."/>
            <person name="Higgins S."/>
            <person name="Loffler F."/>
        </authorList>
    </citation>
    <scope>NUCLEOTIDE SEQUENCE</scope>
</reference>
<evidence type="ECO:0000259" key="1">
    <source>
        <dbReference type="Pfam" id="PF01520"/>
    </source>
</evidence>
<dbReference type="EMBL" id="VSSQ01001335">
    <property type="protein sequence ID" value="MPM07433.1"/>
    <property type="molecule type" value="Genomic_DNA"/>
</dbReference>
<dbReference type="SUPFAM" id="SSF53187">
    <property type="entry name" value="Zn-dependent exopeptidases"/>
    <property type="match status" value="1"/>
</dbReference>
<accession>A0A644WZG9</accession>
<feature type="domain" description="MurNAc-LAA" evidence="1">
    <location>
        <begin position="48"/>
        <end position="215"/>
    </location>
</feature>
<sequence>MKRTVNRLHSFNGLLLILVVLALPWCKSSSASLVGSNGNIKYEHQLTIILDDAHGNNVPGKCSPDLSHREWQWSQFYMMKLQEHLQSIGYTVIYNAPEETEPGLLVRVRRMNQVSSPAFVLSLHNNAAGMGDWMNAQGYSVWTTKGITRSDSCATILFNNLRLFIPDLKFRRDLTDGDPDYESNFTVLMSKHPSVLLEFMFQDNIEDLQLIENPQLCMTLLFIIDVSMLQIENYLVPKNQNQ</sequence>
<dbReference type="GO" id="GO:0008745">
    <property type="term" value="F:N-acetylmuramoyl-L-alanine amidase activity"/>
    <property type="evidence" value="ECO:0007669"/>
    <property type="project" value="InterPro"/>
</dbReference>
<dbReference type="AlphaFoldDB" id="A0A644WZG9"/>
<dbReference type="Gene3D" id="3.40.630.40">
    <property type="entry name" value="Zn-dependent exopeptidases"/>
    <property type="match status" value="1"/>
</dbReference>
<protein>
    <recommendedName>
        <fullName evidence="1">MurNAc-LAA domain-containing protein</fullName>
    </recommendedName>
</protein>
<proteinExistence type="predicted"/>
<dbReference type="GO" id="GO:0009253">
    <property type="term" value="P:peptidoglycan catabolic process"/>
    <property type="evidence" value="ECO:0007669"/>
    <property type="project" value="InterPro"/>
</dbReference>
<organism evidence="2">
    <name type="scientific">bioreactor metagenome</name>
    <dbReference type="NCBI Taxonomy" id="1076179"/>
    <lineage>
        <taxon>unclassified sequences</taxon>
        <taxon>metagenomes</taxon>
        <taxon>ecological metagenomes</taxon>
    </lineage>
</organism>
<dbReference type="Pfam" id="PF01520">
    <property type="entry name" value="Amidase_3"/>
    <property type="match status" value="1"/>
</dbReference>
<dbReference type="CDD" id="cd02696">
    <property type="entry name" value="MurNAc-LAA"/>
    <property type="match status" value="1"/>
</dbReference>
<comment type="caution">
    <text evidence="2">The sequence shown here is derived from an EMBL/GenBank/DDBJ whole genome shotgun (WGS) entry which is preliminary data.</text>
</comment>
<evidence type="ECO:0000313" key="2">
    <source>
        <dbReference type="EMBL" id="MPM07433.1"/>
    </source>
</evidence>
<name>A0A644WZG9_9ZZZZ</name>
<gene>
    <name evidence="2" type="ORF">SDC9_53739</name>
</gene>
<dbReference type="InterPro" id="IPR002508">
    <property type="entry name" value="MurNAc-LAA_cat"/>
</dbReference>